<feature type="domain" description="Amidohydrolase-related" evidence="1">
    <location>
        <begin position="2"/>
        <end position="91"/>
    </location>
</feature>
<reference evidence="2 3" key="1">
    <citation type="submission" date="2020-03" db="EMBL/GenBank/DDBJ databases">
        <title>Whole genome shotgun sequence of Phytohabitans rumicis NBRC 108638.</title>
        <authorList>
            <person name="Komaki H."/>
            <person name="Tamura T."/>
        </authorList>
    </citation>
    <scope>NUCLEOTIDE SEQUENCE [LARGE SCALE GENOMIC DNA]</scope>
    <source>
        <strain evidence="2 3">NBRC 108638</strain>
    </source>
</reference>
<organism evidence="2 3">
    <name type="scientific">Phytohabitans rumicis</name>
    <dbReference type="NCBI Taxonomy" id="1076125"/>
    <lineage>
        <taxon>Bacteria</taxon>
        <taxon>Bacillati</taxon>
        <taxon>Actinomycetota</taxon>
        <taxon>Actinomycetes</taxon>
        <taxon>Micromonosporales</taxon>
        <taxon>Micromonosporaceae</taxon>
    </lineage>
</organism>
<name>A0A6V8L9M2_9ACTN</name>
<dbReference type="Proteomes" id="UP000482960">
    <property type="component" value="Unassembled WGS sequence"/>
</dbReference>
<dbReference type="GO" id="GO:0016787">
    <property type="term" value="F:hydrolase activity"/>
    <property type="evidence" value="ECO:0007669"/>
    <property type="project" value="InterPro"/>
</dbReference>
<dbReference type="InterPro" id="IPR032466">
    <property type="entry name" value="Metal_Hydrolase"/>
</dbReference>
<dbReference type="Gene3D" id="3.20.20.140">
    <property type="entry name" value="Metal-dependent hydrolases"/>
    <property type="match status" value="1"/>
</dbReference>
<gene>
    <name evidence="2" type="ORF">Prum_066560</name>
</gene>
<protein>
    <recommendedName>
        <fullName evidence="1">Amidohydrolase-related domain-containing protein</fullName>
    </recommendedName>
</protein>
<dbReference type="AlphaFoldDB" id="A0A6V8L9M2"/>
<dbReference type="Pfam" id="PF04909">
    <property type="entry name" value="Amidohydro_2"/>
    <property type="match status" value="1"/>
</dbReference>
<comment type="caution">
    <text evidence="2">The sequence shown here is derived from an EMBL/GenBank/DDBJ whole genome shotgun (WGS) entry which is preliminary data.</text>
</comment>
<evidence type="ECO:0000259" key="1">
    <source>
        <dbReference type="Pfam" id="PF04909"/>
    </source>
</evidence>
<sequence length="104" mass="11816">MGSPDYSTFLDLATRYERVALDTTMVFTPFFDQLVPFPLEERPRLRDLGQAGKILLGTDFPNIPYEYADQLQGLVRLDLGDAWLRAVCWHNLWSTLGLTGSHAL</sequence>
<dbReference type="InterPro" id="IPR006680">
    <property type="entry name" value="Amidohydro-rel"/>
</dbReference>
<evidence type="ECO:0000313" key="2">
    <source>
        <dbReference type="EMBL" id="GFJ93014.1"/>
    </source>
</evidence>
<evidence type="ECO:0000313" key="3">
    <source>
        <dbReference type="Proteomes" id="UP000482960"/>
    </source>
</evidence>
<accession>A0A6V8L9M2</accession>
<keyword evidence="3" id="KW-1185">Reference proteome</keyword>
<proteinExistence type="predicted"/>
<dbReference type="SUPFAM" id="SSF51556">
    <property type="entry name" value="Metallo-dependent hydrolases"/>
    <property type="match status" value="1"/>
</dbReference>
<dbReference type="EMBL" id="BLPG01000001">
    <property type="protein sequence ID" value="GFJ93014.1"/>
    <property type="molecule type" value="Genomic_DNA"/>
</dbReference>
<reference evidence="2 3" key="2">
    <citation type="submission" date="2020-03" db="EMBL/GenBank/DDBJ databases">
        <authorList>
            <person name="Ichikawa N."/>
            <person name="Kimura A."/>
            <person name="Kitahashi Y."/>
            <person name="Uohara A."/>
        </authorList>
    </citation>
    <scope>NUCLEOTIDE SEQUENCE [LARGE SCALE GENOMIC DNA]</scope>
    <source>
        <strain evidence="2 3">NBRC 108638</strain>
    </source>
</reference>